<dbReference type="AlphaFoldDB" id="A0A4V4H1B1"/>
<dbReference type="Gene3D" id="3.30.1380.10">
    <property type="match status" value="1"/>
</dbReference>
<dbReference type="EMBL" id="STFF01000002">
    <property type="protein sequence ID" value="THU39856.1"/>
    <property type="molecule type" value="Genomic_DNA"/>
</dbReference>
<evidence type="ECO:0000256" key="1">
    <source>
        <dbReference type="SAM" id="Phobius"/>
    </source>
</evidence>
<gene>
    <name evidence="2" type="ORF">FAM09_08135</name>
</gene>
<evidence type="ECO:0000313" key="3">
    <source>
        <dbReference type="Proteomes" id="UP000306918"/>
    </source>
</evidence>
<keyword evidence="1" id="KW-0472">Membrane</keyword>
<keyword evidence="1" id="KW-1133">Transmembrane helix</keyword>
<feature type="transmembrane region" description="Helical" evidence="1">
    <location>
        <begin position="52"/>
        <end position="74"/>
    </location>
</feature>
<keyword evidence="1" id="KW-0812">Transmembrane</keyword>
<reference evidence="2 3" key="1">
    <citation type="submission" date="2019-04" db="EMBL/GenBank/DDBJ databases">
        <title>Niastella caeni sp. nov., isolated from activated sludge.</title>
        <authorList>
            <person name="Sheng M."/>
        </authorList>
    </citation>
    <scope>NUCLEOTIDE SEQUENCE [LARGE SCALE GENOMIC DNA]</scope>
    <source>
        <strain evidence="2 3">HX-2-15</strain>
    </source>
</reference>
<comment type="caution">
    <text evidence="2">The sequence shown here is derived from an EMBL/GenBank/DDBJ whole genome shotgun (WGS) entry which is preliminary data.</text>
</comment>
<protein>
    <submittedName>
        <fullName evidence="2">Uncharacterized protein</fullName>
    </submittedName>
</protein>
<dbReference type="OrthoDB" id="655954at2"/>
<keyword evidence="3" id="KW-1185">Reference proteome</keyword>
<accession>A0A4V4H1B1</accession>
<feature type="transmembrane region" description="Helical" evidence="1">
    <location>
        <begin position="6"/>
        <end position="32"/>
    </location>
</feature>
<evidence type="ECO:0000313" key="2">
    <source>
        <dbReference type="EMBL" id="THU39856.1"/>
    </source>
</evidence>
<name>A0A4V4H1B1_9BACT</name>
<sequence>MVFPKIITYISRVVTFVVLTVLTQIGGMVYLLNFSTYRFINGKVSDQWLRRLCRLATFILFYLLATVLIVPVLAKPFGRVQLPSGKGSNLRPLTGLTYLLNRNYVRKDLRDAAVSIAGEMNRKYPGTVVKYLDANFPFVNGFPLFPHLSHNDGKKLDLSFCYKSRQSLQETNEAPSPIGYGICEEPVGAEKNTAQFCDQKGYWQYSFLKSILPQHRKNDFVFYPQKTKYLVELFASDARIGKIFIEPHLQSRLQLTSNKIRFHGCQAVRHDDHIHVQLK</sequence>
<proteinExistence type="predicted"/>
<dbReference type="InterPro" id="IPR009045">
    <property type="entry name" value="Zn_M74/Hedgehog-like"/>
</dbReference>
<organism evidence="2 3">
    <name type="scientific">Niastella caeni</name>
    <dbReference type="NCBI Taxonomy" id="2569763"/>
    <lineage>
        <taxon>Bacteria</taxon>
        <taxon>Pseudomonadati</taxon>
        <taxon>Bacteroidota</taxon>
        <taxon>Chitinophagia</taxon>
        <taxon>Chitinophagales</taxon>
        <taxon>Chitinophagaceae</taxon>
        <taxon>Niastella</taxon>
    </lineage>
</organism>
<dbReference type="Proteomes" id="UP000306918">
    <property type="component" value="Unassembled WGS sequence"/>
</dbReference>
<dbReference type="RefSeq" id="WP_136576612.1">
    <property type="nucleotide sequence ID" value="NZ_STFF01000002.1"/>
</dbReference>